<evidence type="ECO:0000259" key="1">
    <source>
        <dbReference type="Pfam" id="PF07992"/>
    </source>
</evidence>
<gene>
    <name evidence="2" type="ORF">SYNPS1DRAFT_8492</name>
</gene>
<dbReference type="GO" id="GO:0004174">
    <property type="term" value="F:electron-transferring-flavoprotein dehydrogenase activity"/>
    <property type="evidence" value="ECO:0007669"/>
    <property type="project" value="TreeGrafter"/>
</dbReference>
<dbReference type="InterPro" id="IPR036188">
    <property type="entry name" value="FAD/NAD-bd_sf"/>
</dbReference>
<keyword evidence="3" id="KW-1185">Reference proteome</keyword>
<dbReference type="SUPFAM" id="SSF51905">
    <property type="entry name" value="FAD/NAD(P)-binding domain"/>
    <property type="match status" value="1"/>
</dbReference>
<feature type="non-terminal residue" evidence="2">
    <location>
        <position position="1"/>
    </location>
</feature>
<dbReference type="Proteomes" id="UP000278143">
    <property type="component" value="Unassembled WGS sequence"/>
</dbReference>
<evidence type="ECO:0000313" key="3">
    <source>
        <dbReference type="Proteomes" id="UP000278143"/>
    </source>
</evidence>
<feature type="non-terminal residue" evidence="2">
    <location>
        <position position="245"/>
    </location>
</feature>
<dbReference type="AlphaFoldDB" id="A0A4P9Z3U6"/>
<proteinExistence type="predicted"/>
<protein>
    <recommendedName>
        <fullName evidence="1">FAD/NAD(P)-binding domain-containing protein</fullName>
    </recommendedName>
</protein>
<dbReference type="Pfam" id="PF07992">
    <property type="entry name" value="Pyr_redox_2"/>
    <property type="match status" value="1"/>
</dbReference>
<dbReference type="GO" id="GO:0050660">
    <property type="term" value="F:flavin adenine dinucleotide binding"/>
    <property type="evidence" value="ECO:0007669"/>
    <property type="project" value="TreeGrafter"/>
</dbReference>
<feature type="domain" description="FAD/NAD(P)-binding" evidence="1">
    <location>
        <begin position="26"/>
        <end position="234"/>
    </location>
</feature>
<dbReference type="OrthoDB" id="202203at2759"/>
<dbReference type="PANTHER" id="PTHR43735:SF11">
    <property type="entry name" value="HYPOTHETICAL OXIDOREDUCTASE (EUROFUNG)"/>
    <property type="match status" value="1"/>
</dbReference>
<dbReference type="Gene3D" id="3.50.50.100">
    <property type="match status" value="1"/>
</dbReference>
<evidence type="ECO:0000313" key="2">
    <source>
        <dbReference type="EMBL" id="RKP27068.1"/>
    </source>
</evidence>
<dbReference type="InterPro" id="IPR023753">
    <property type="entry name" value="FAD/NAD-binding_dom"/>
</dbReference>
<sequence length="245" mass="26612">HIAIIGGSYAGLAAAKELSTPPPAALPYDYAIVAAGSYYPPPMKLSADTMEEGVRDLAQVRAAIQRAKRILIVGGGPSGVEAASEIKHYHPEKEVTLFHNSEQLVDGLSFSRKVHRHIERSLCDMGVELRTKESVLLTETQRLRGFIEETSVYTTNLGASIETDLLLVCAGNVRYNTKLIEKLAANTLEEVINAKGEIHVLPTLQLVPYPHIFAIGDCSDASPLKLATAALDQARVCARNIMRLI</sequence>
<dbReference type="PANTHER" id="PTHR43735">
    <property type="entry name" value="APOPTOSIS-INDUCING FACTOR 1"/>
    <property type="match status" value="1"/>
</dbReference>
<dbReference type="EMBL" id="KZ989277">
    <property type="protein sequence ID" value="RKP27068.1"/>
    <property type="molecule type" value="Genomic_DNA"/>
</dbReference>
<name>A0A4P9Z3U6_9FUNG</name>
<organism evidence="2 3">
    <name type="scientific">Syncephalis pseudoplumigaleata</name>
    <dbReference type="NCBI Taxonomy" id="1712513"/>
    <lineage>
        <taxon>Eukaryota</taxon>
        <taxon>Fungi</taxon>
        <taxon>Fungi incertae sedis</taxon>
        <taxon>Zoopagomycota</taxon>
        <taxon>Zoopagomycotina</taxon>
        <taxon>Zoopagomycetes</taxon>
        <taxon>Zoopagales</taxon>
        <taxon>Piptocephalidaceae</taxon>
        <taxon>Syncephalis</taxon>
    </lineage>
</organism>
<reference evidence="3" key="1">
    <citation type="journal article" date="2018" name="Nat. Microbiol.">
        <title>Leveraging single-cell genomics to expand the fungal tree of life.</title>
        <authorList>
            <person name="Ahrendt S.R."/>
            <person name="Quandt C.A."/>
            <person name="Ciobanu D."/>
            <person name="Clum A."/>
            <person name="Salamov A."/>
            <person name="Andreopoulos B."/>
            <person name="Cheng J.F."/>
            <person name="Woyke T."/>
            <person name="Pelin A."/>
            <person name="Henrissat B."/>
            <person name="Reynolds N.K."/>
            <person name="Benny G.L."/>
            <person name="Smith M.E."/>
            <person name="James T.Y."/>
            <person name="Grigoriev I.V."/>
        </authorList>
    </citation>
    <scope>NUCLEOTIDE SEQUENCE [LARGE SCALE GENOMIC DNA]</scope>
    <source>
        <strain evidence="3">Benny S71-1</strain>
    </source>
</reference>
<dbReference type="GO" id="GO:0005737">
    <property type="term" value="C:cytoplasm"/>
    <property type="evidence" value="ECO:0007669"/>
    <property type="project" value="TreeGrafter"/>
</dbReference>
<accession>A0A4P9Z3U6</accession>